<accession>A0A930UGW5</accession>
<comment type="caution">
    <text evidence="1">The sequence shown here is derived from an EMBL/GenBank/DDBJ whole genome shotgun (WGS) entry which is preliminary data.</text>
</comment>
<dbReference type="Proteomes" id="UP000604381">
    <property type="component" value="Unassembled WGS sequence"/>
</dbReference>
<dbReference type="SUPFAM" id="SSF51735">
    <property type="entry name" value="NAD(P)-binding Rossmann-fold domains"/>
    <property type="match status" value="1"/>
</dbReference>
<keyword evidence="2" id="KW-1185">Reference proteome</keyword>
<sequence>MPELANKRYWLIGASAGIGAATAELLAAAGAKLLLSARDADALEALRERL</sequence>
<dbReference type="InterPro" id="IPR036291">
    <property type="entry name" value="NAD(P)-bd_dom_sf"/>
</dbReference>
<dbReference type="EMBL" id="JADHEI010000040">
    <property type="protein sequence ID" value="MBF2735541.1"/>
    <property type="molecule type" value="Genomic_DNA"/>
</dbReference>
<name>A0A930UGW5_9GAMM</name>
<reference evidence="1" key="1">
    <citation type="submission" date="2020-10" db="EMBL/GenBank/DDBJ databases">
        <title>An improved Amphimedon queenslandica hologenome assembly reveals how three proteobacterial symbionts can extend the metabolic phenotypic of their marine sponge host.</title>
        <authorList>
            <person name="Degnan B."/>
            <person name="Degnan S."/>
            <person name="Xiang X."/>
        </authorList>
    </citation>
    <scope>NUCLEOTIDE SEQUENCE</scope>
    <source>
        <strain evidence="1">AqS2</strain>
    </source>
</reference>
<protein>
    <submittedName>
        <fullName evidence="1">SDR family NAD(P)-dependent oxidoreductase</fullName>
    </submittedName>
</protein>
<evidence type="ECO:0000313" key="1">
    <source>
        <dbReference type="EMBL" id="MBF2735541.1"/>
    </source>
</evidence>
<gene>
    <name evidence="1" type="ORF">ISN26_05635</name>
</gene>
<dbReference type="Pfam" id="PF00106">
    <property type="entry name" value="adh_short"/>
    <property type="match status" value="1"/>
</dbReference>
<proteinExistence type="predicted"/>
<evidence type="ECO:0000313" key="2">
    <source>
        <dbReference type="Proteomes" id="UP000604381"/>
    </source>
</evidence>
<organism evidence="1 2">
    <name type="scientific">Candidatus Amphirhobacter heronislandensis</name>
    <dbReference type="NCBI Taxonomy" id="1732024"/>
    <lineage>
        <taxon>Bacteria</taxon>
        <taxon>Pseudomonadati</taxon>
        <taxon>Pseudomonadota</taxon>
        <taxon>Gammaproteobacteria</taxon>
        <taxon>Candidatus Tethybacterales</taxon>
        <taxon>Candidatus Tethybacteraceae</taxon>
        <taxon>Candidatus Amphirhobacter</taxon>
    </lineage>
</organism>
<dbReference type="AlphaFoldDB" id="A0A930UGW5"/>
<dbReference type="InterPro" id="IPR002347">
    <property type="entry name" value="SDR_fam"/>
</dbReference>
<dbReference type="Gene3D" id="3.40.50.720">
    <property type="entry name" value="NAD(P)-binding Rossmann-like Domain"/>
    <property type="match status" value="1"/>
</dbReference>
<feature type="non-terminal residue" evidence="1">
    <location>
        <position position="50"/>
    </location>
</feature>